<dbReference type="Pfam" id="PF02585">
    <property type="entry name" value="PIG-L"/>
    <property type="match status" value="1"/>
</dbReference>
<evidence type="ECO:0000313" key="1">
    <source>
        <dbReference type="EMBL" id="QVM83123.1"/>
    </source>
</evidence>
<evidence type="ECO:0000313" key="2">
    <source>
        <dbReference type="Proteomes" id="UP000677126"/>
    </source>
</evidence>
<dbReference type="InterPro" id="IPR024078">
    <property type="entry name" value="LmbE-like_dom_sf"/>
</dbReference>
<dbReference type="PANTHER" id="PTHR12993:SF11">
    <property type="entry name" value="N-ACETYLGLUCOSAMINYL-PHOSPHATIDYLINOSITOL DE-N-ACETYLASE"/>
    <property type="match status" value="1"/>
</dbReference>
<dbReference type="Gene3D" id="3.40.50.10320">
    <property type="entry name" value="LmbE-like"/>
    <property type="match status" value="1"/>
</dbReference>
<dbReference type="Proteomes" id="UP000677126">
    <property type="component" value="Chromosome"/>
</dbReference>
<dbReference type="PANTHER" id="PTHR12993">
    <property type="entry name" value="N-ACETYLGLUCOSAMINYL-PHOSPHATIDYLINOSITOL DE-N-ACETYLASE-RELATED"/>
    <property type="match status" value="1"/>
</dbReference>
<accession>A0ABX8E2I5</accession>
<dbReference type="SUPFAM" id="SSF102588">
    <property type="entry name" value="LmbE-like"/>
    <property type="match status" value="1"/>
</dbReference>
<protein>
    <submittedName>
        <fullName evidence="1">PIG-L family deacetylase</fullName>
    </submittedName>
</protein>
<sequence length="229" mass="25060">MSLAHFGKVLVVAPHPDDEILGCGGTMARLVEEGHEVEVCLVTRGRPPAFDEEGVARVMAEMEQAHAHLGVSRVHRLDFPAARLDTVPAWQINRAIGEVVEEVAPDTLFLPFVGDIHLDHQIAFLGAMVAARPRNASVPKRILCYETLSETNWLSAPVTPAFVPNCYVDIGATLQRKLDAFALFESQLKPFPDERSLKTIESLAVVRGSTVFAKAAEAFVVVRQIEGRS</sequence>
<gene>
    <name evidence="1" type="ORF">HT578_04830</name>
</gene>
<dbReference type="InterPro" id="IPR003737">
    <property type="entry name" value="GlcNAc_PI_deacetylase-related"/>
</dbReference>
<proteinExistence type="predicted"/>
<dbReference type="EMBL" id="CP054856">
    <property type="protein sequence ID" value="QVM83123.1"/>
    <property type="molecule type" value="Genomic_DNA"/>
</dbReference>
<reference evidence="1 2" key="1">
    <citation type="journal article" date="2021" name="Int. J. Syst. Evol. Microbiol.">
        <title>Novosphingobium decolorationis sp. nov., an aniline blue-decolourizing bacterium isolated from East Pacific sediment.</title>
        <authorList>
            <person name="Chen X."/>
            <person name="Dong B."/>
            <person name="Chen T."/>
            <person name="Ren N."/>
            <person name="Wang J."/>
            <person name="Xu Y."/>
            <person name="Yang J."/>
            <person name="Zhu S."/>
            <person name="Chen J."/>
        </authorList>
    </citation>
    <scope>NUCLEOTIDE SEQUENCE [LARGE SCALE GENOMIC DNA]</scope>
    <source>
        <strain evidence="1 2">502str22</strain>
    </source>
</reference>
<dbReference type="RefSeq" id="WP_039392713.1">
    <property type="nucleotide sequence ID" value="NZ_CP054856.1"/>
</dbReference>
<keyword evidence="2" id="KW-1185">Reference proteome</keyword>
<organism evidence="1 2">
    <name type="scientific">Novosphingobium decolorationis</name>
    <dbReference type="NCBI Taxonomy" id="2698673"/>
    <lineage>
        <taxon>Bacteria</taxon>
        <taxon>Pseudomonadati</taxon>
        <taxon>Pseudomonadota</taxon>
        <taxon>Alphaproteobacteria</taxon>
        <taxon>Sphingomonadales</taxon>
        <taxon>Sphingomonadaceae</taxon>
        <taxon>Novosphingobium</taxon>
    </lineage>
</organism>
<name>A0ABX8E2I5_9SPHN</name>